<dbReference type="AlphaFoldDB" id="A0AAN7R314"/>
<dbReference type="Proteomes" id="UP001346149">
    <property type="component" value="Unassembled WGS sequence"/>
</dbReference>
<accession>A0AAN7R314</accession>
<protein>
    <submittedName>
        <fullName evidence="2">Uncharacterized protein</fullName>
    </submittedName>
</protein>
<dbReference type="EMBL" id="JAXQNO010000013">
    <property type="protein sequence ID" value="KAK4785446.1"/>
    <property type="molecule type" value="Genomic_DNA"/>
</dbReference>
<keyword evidence="3" id="KW-1185">Reference proteome</keyword>
<comment type="caution">
    <text evidence="2">The sequence shown here is derived from an EMBL/GenBank/DDBJ whole genome shotgun (WGS) entry which is preliminary data.</text>
</comment>
<feature type="compositionally biased region" description="Basic and acidic residues" evidence="1">
    <location>
        <begin position="75"/>
        <end position="102"/>
    </location>
</feature>
<name>A0AAN7R314_TRANT</name>
<organism evidence="2 3">
    <name type="scientific">Trapa natans</name>
    <name type="common">Water chestnut</name>
    <dbReference type="NCBI Taxonomy" id="22666"/>
    <lineage>
        <taxon>Eukaryota</taxon>
        <taxon>Viridiplantae</taxon>
        <taxon>Streptophyta</taxon>
        <taxon>Embryophyta</taxon>
        <taxon>Tracheophyta</taxon>
        <taxon>Spermatophyta</taxon>
        <taxon>Magnoliopsida</taxon>
        <taxon>eudicotyledons</taxon>
        <taxon>Gunneridae</taxon>
        <taxon>Pentapetalae</taxon>
        <taxon>rosids</taxon>
        <taxon>malvids</taxon>
        <taxon>Myrtales</taxon>
        <taxon>Lythraceae</taxon>
        <taxon>Trapa</taxon>
    </lineage>
</organism>
<evidence type="ECO:0000256" key="1">
    <source>
        <dbReference type="SAM" id="MobiDB-lite"/>
    </source>
</evidence>
<evidence type="ECO:0000313" key="3">
    <source>
        <dbReference type="Proteomes" id="UP001346149"/>
    </source>
</evidence>
<evidence type="ECO:0000313" key="2">
    <source>
        <dbReference type="EMBL" id="KAK4785446.1"/>
    </source>
</evidence>
<reference evidence="2 3" key="1">
    <citation type="journal article" date="2023" name="Hortic Res">
        <title>Pangenome of water caltrop reveals structural variations and asymmetric subgenome divergence after allopolyploidization.</title>
        <authorList>
            <person name="Zhang X."/>
            <person name="Chen Y."/>
            <person name="Wang L."/>
            <person name="Yuan Y."/>
            <person name="Fang M."/>
            <person name="Shi L."/>
            <person name="Lu R."/>
            <person name="Comes H.P."/>
            <person name="Ma Y."/>
            <person name="Chen Y."/>
            <person name="Huang G."/>
            <person name="Zhou Y."/>
            <person name="Zheng Z."/>
            <person name="Qiu Y."/>
        </authorList>
    </citation>
    <scope>NUCLEOTIDE SEQUENCE [LARGE SCALE GENOMIC DNA]</scope>
    <source>
        <strain evidence="2">F231</strain>
    </source>
</reference>
<sequence>MSHHAQENSQAQVELPETGCSGDQQSPRDESCLSHLIEHLKSTVQDRALGVHLDEFVLEEGVGDGAGLGHLRMQLHPERQRPRIRSEREGCGQGRREETGAR</sequence>
<proteinExistence type="predicted"/>
<gene>
    <name evidence="2" type="ORF">SAY86_002135</name>
</gene>
<feature type="region of interest" description="Disordered" evidence="1">
    <location>
        <begin position="1"/>
        <end position="31"/>
    </location>
</feature>
<feature type="region of interest" description="Disordered" evidence="1">
    <location>
        <begin position="69"/>
        <end position="102"/>
    </location>
</feature>